<comment type="similarity">
    <text evidence="1 7">Belongs to the NAD-dependent glycerol-3-phosphate dehydrogenase family.</text>
</comment>
<dbReference type="EMBL" id="LCWV01000007">
    <property type="protein sequence ID" value="PWI71607.1"/>
    <property type="molecule type" value="Genomic_DNA"/>
</dbReference>
<evidence type="ECO:0000256" key="6">
    <source>
        <dbReference type="ARBA" id="ARBA00072861"/>
    </source>
</evidence>
<name>A0A2U3EAT1_PURLI</name>
<feature type="domain" description="Glycerol-3-phosphate dehydrogenase NAD-dependent N-terminal" evidence="11">
    <location>
        <begin position="317"/>
        <end position="497"/>
    </location>
</feature>
<proteinExistence type="inferred from homology"/>
<evidence type="ECO:0000256" key="9">
    <source>
        <dbReference type="SAM" id="MobiDB-lite"/>
    </source>
</evidence>
<dbReference type="GO" id="GO:0005975">
    <property type="term" value="P:carbohydrate metabolic process"/>
    <property type="evidence" value="ECO:0007669"/>
    <property type="project" value="InterPro"/>
</dbReference>
<accession>A0A2U3EAT1</accession>
<dbReference type="GO" id="GO:0046168">
    <property type="term" value="P:glycerol-3-phosphate catabolic process"/>
    <property type="evidence" value="ECO:0007669"/>
    <property type="project" value="UniProtKB-UniRule"/>
</dbReference>
<dbReference type="FunFam" id="1.10.1040.10:FF:000004">
    <property type="entry name" value="Glycerol-3-phosphate dehydrogenase [NAD(+)]"/>
    <property type="match status" value="1"/>
</dbReference>
<dbReference type="GO" id="GO:0005634">
    <property type="term" value="C:nucleus"/>
    <property type="evidence" value="ECO:0007669"/>
    <property type="project" value="TreeGrafter"/>
</dbReference>
<dbReference type="PRINTS" id="PR00077">
    <property type="entry name" value="GPDHDRGNASE"/>
</dbReference>
<feature type="region of interest" description="Disordered" evidence="9">
    <location>
        <begin position="495"/>
        <end position="516"/>
    </location>
</feature>
<comment type="caution">
    <text evidence="13">The sequence shown here is derived from an EMBL/GenBank/DDBJ whole genome shotgun (WGS) entry which is preliminary data.</text>
</comment>
<dbReference type="PANTHER" id="PTHR11728">
    <property type="entry name" value="GLYCEROL-3-PHOSPHATE DEHYDROGENASE"/>
    <property type="match status" value="1"/>
</dbReference>
<dbReference type="GO" id="GO:0051287">
    <property type="term" value="F:NAD binding"/>
    <property type="evidence" value="ECO:0007669"/>
    <property type="project" value="UniProtKB-UniRule"/>
</dbReference>
<evidence type="ECO:0000313" key="13">
    <source>
        <dbReference type="EMBL" id="PWI71607.1"/>
    </source>
</evidence>
<evidence type="ECO:0000259" key="11">
    <source>
        <dbReference type="Pfam" id="PF01210"/>
    </source>
</evidence>
<gene>
    <name evidence="13" type="ORF">PCL_11701</name>
</gene>
<dbReference type="PROSITE" id="PS00957">
    <property type="entry name" value="NAD_G3PDH"/>
    <property type="match status" value="1"/>
</dbReference>
<protein>
    <recommendedName>
        <fullName evidence="6 8">Glycerol-3-phosphate dehydrogenase [NAD(+)]</fullName>
        <ecNumber evidence="2 8">1.1.1.8</ecNumber>
    </recommendedName>
</protein>
<comment type="catalytic activity">
    <reaction evidence="5 8">
        <text>sn-glycerol 3-phosphate + NAD(+) = dihydroxyacetone phosphate + NADH + H(+)</text>
        <dbReference type="Rhea" id="RHEA:11092"/>
        <dbReference type="ChEBI" id="CHEBI:15378"/>
        <dbReference type="ChEBI" id="CHEBI:57540"/>
        <dbReference type="ChEBI" id="CHEBI:57597"/>
        <dbReference type="ChEBI" id="CHEBI:57642"/>
        <dbReference type="ChEBI" id="CHEBI:57945"/>
        <dbReference type="EC" id="1.1.1.8"/>
    </reaction>
</comment>
<dbReference type="InterPro" id="IPR008927">
    <property type="entry name" value="6-PGluconate_DH-like_C_sf"/>
</dbReference>
<evidence type="ECO:0000256" key="10">
    <source>
        <dbReference type="SAM" id="SignalP"/>
    </source>
</evidence>
<evidence type="ECO:0000256" key="8">
    <source>
        <dbReference type="RuleBase" id="RU361243"/>
    </source>
</evidence>
<dbReference type="Pfam" id="PF07479">
    <property type="entry name" value="NAD_Gly3P_dh_C"/>
    <property type="match status" value="1"/>
</dbReference>
<dbReference type="InterPro" id="IPR006109">
    <property type="entry name" value="G3P_DH_NAD-dep_C"/>
</dbReference>
<feature type="signal peptide" evidence="10">
    <location>
        <begin position="1"/>
        <end position="28"/>
    </location>
</feature>
<reference evidence="13 14" key="1">
    <citation type="journal article" date="2016" name="Front. Microbiol.">
        <title>Genome and transcriptome sequences reveal the specific parasitism of the nematophagous Purpureocillium lilacinum 36-1.</title>
        <authorList>
            <person name="Xie J."/>
            <person name="Li S."/>
            <person name="Mo C."/>
            <person name="Xiao X."/>
            <person name="Peng D."/>
            <person name="Wang G."/>
            <person name="Xiao Y."/>
        </authorList>
    </citation>
    <scope>NUCLEOTIDE SEQUENCE [LARGE SCALE GENOMIC DNA]</scope>
    <source>
        <strain evidence="13 14">36-1</strain>
    </source>
</reference>
<dbReference type="Pfam" id="PF01210">
    <property type="entry name" value="NAD_Gly3P_dh_N"/>
    <property type="match status" value="1"/>
</dbReference>
<feature type="domain" description="Glycerol-3-phosphate dehydrogenase NAD-dependent C-terminal" evidence="12">
    <location>
        <begin position="568"/>
        <end position="714"/>
    </location>
</feature>
<dbReference type="PANTHER" id="PTHR11728:SF8">
    <property type="entry name" value="GLYCEROL-3-PHOSPHATE DEHYDROGENASE [NAD(+)]-RELATED"/>
    <property type="match status" value="1"/>
</dbReference>
<dbReference type="InterPro" id="IPR013328">
    <property type="entry name" value="6PGD_dom2"/>
</dbReference>
<dbReference type="GO" id="GO:0141152">
    <property type="term" value="F:glycerol-3-phosphate dehydrogenase (NAD+) activity"/>
    <property type="evidence" value="ECO:0007669"/>
    <property type="project" value="UniProtKB-UniRule"/>
</dbReference>
<evidence type="ECO:0000259" key="12">
    <source>
        <dbReference type="Pfam" id="PF07479"/>
    </source>
</evidence>
<evidence type="ECO:0000256" key="2">
    <source>
        <dbReference type="ARBA" id="ARBA00013218"/>
    </source>
</evidence>
<dbReference type="GO" id="GO:0005829">
    <property type="term" value="C:cytosol"/>
    <property type="evidence" value="ECO:0007669"/>
    <property type="project" value="TreeGrafter"/>
</dbReference>
<dbReference type="InterPro" id="IPR006168">
    <property type="entry name" value="G3P_DH_NAD-dep"/>
</dbReference>
<dbReference type="SUPFAM" id="SSF51735">
    <property type="entry name" value="NAD(P)-binding Rossmann-fold domains"/>
    <property type="match status" value="1"/>
</dbReference>
<evidence type="ECO:0000256" key="1">
    <source>
        <dbReference type="ARBA" id="ARBA00011009"/>
    </source>
</evidence>
<dbReference type="Gene3D" id="3.40.50.720">
    <property type="entry name" value="NAD(P)-binding Rossmann-like Domain"/>
    <property type="match status" value="1"/>
</dbReference>
<dbReference type="Proteomes" id="UP000245956">
    <property type="component" value="Unassembled WGS sequence"/>
</dbReference>
<dbReference type="InterPro" id="IPR011128">
    <property type="entry name" value="G3P_DH_NAD-dep_N"/>
</dbReference>
<organism evidence="13 14">
    <name type="scientific">Purpureocillium lilacinum</name>
    <name type="common">Paecilomyces lilacinus</name>
    <dbReference type="NCBI Taxonomy" id="33203"/>
    <lineage>
        <taxon>Eukaryota</taxon>
        <taxon>Fungi</taxon>
        <taxon>Dikarya</taxon>
        <taxon>Ascomycota</taxon>
        <taxon>Pezizomycotina</taxon>
        <taxon>Sordariomycetes</taxon>
        <taxon>Hypocreomycetidae</taxon>
        <taxon>Hypocreales</taxon>
        <taxon>Ophiocordycipitaceae</taxon>
        <taxon>Purpureocillium</taxon>
    </lineage>
</organism>
<keyword evidence="4 7" id="KW-0520">NAD</keyword>
<dbReference type="AlphaFoldDB" id="A0A2U3EAT1"/>
<feature type="chain" id="PRO_5015415772" description="Glycerol-3-phosphate dehydrogenase [NAD(+)]" evidence="10">
    <location>
        <begin position="29"/>
        <end position="724"/>
    </location>
</feature>
<evidence type="ECO:0000256" key="4">
    <source>
        <dbReference type="ARBA" id="ARBA00023027"/>
    </source>
</evidence>
<evidence type="ECO:0000256" key="7">
    <source>
        <dbReference type="RuleBase" id="RU000437"/>
    </source>
</evidence>
<sequence length="724" mass="76827">MREINVASLGLAAASILAAGTCWHVMVAGPSQGGLRPGAWMGGRLPGAGTARDARGGERGPEGIVPMRAAAVLAQGPGEVWKGPWIRDTGTGWDGIHGNLASRRAASTLQRSAMAAVGGPSATEGAQPQVPTTGDPRGVVCHGAPAAHRAAFHSPEALILPGQAAAGWWAPLCPCRLGVRWRGSGGHMGLQLQLPQPAAIVDAAAGRTFSSRSSSSSRWRPPTPNCRREILRYMSRELPLPAAATSSPCLLSRMLQLLLCARRPPLRCAQPLRAFVLQYSTSSASSSSSSSRAATAAATAAKMTGPAHLGGHAKKHKVTIVGSGNWGSTISKIIAENTRLNKDVFEEQVQMWVYEEDVAIPASSKHFKGDDTPQKLTSIINSCHENVKYLPGITLPSNIVANPSLVDAVRDSTILVFNLPHQFIGKVCDQIRGQILPFARGISCIKGVNVSDDGVSLFSEWIGDGLDIYVGALSGANIANEIAAEKWSETTIAYDPPAMDSRAPSPRSGSPQPLFTVTEVPDSVHRDARGRTSKTKLTGVPPEYPPLDHDCFRALFHRPYFHVQMVSDVAGVSLGGALKNIVALAAGFVDGRGWGDNAKAAIMRIGLMEMVRFGKEFFGETVQSATFTESSAGVADLITSCSGGRNFRCAKKAVEKGITVDQVEQEDLNGQKLQGTTTAYEVNSFLKARGLEKDYPLFTAVNDILRGTRKVDDIPELVAAVDDE</sequence>
<evidence type="ECO:0000313" key="14">
    <source>
        <dbReference type="Proteomes" id="UP000245956"/>
    </source>
</evidence>
<dbReference type="InterPro" id="IPR036291">
    <property type="entry name" value="NAD(P)-bd_dom_sf"/>
</dbReference>
<evidence type="ECO:0000256" key="3">
    <source>
        <dbReference type="ARBA" id="ARBA00023002"/>
    </source>
</evidence>
<dbReference type="EC" id="1.1.1.8" evidence="2 8"/>
<evidence type="ECO:0000256" key="5">
    <source>
        <dbReference type="ARBA" id="ARBA00048683"/>
    </source>
</evidence>
<keyword evidence="3 7" id="KW-0560">Oxidoreductase</keyword>
<dbReference type="Gene3D" id="1.10.1040.10">
    <property type="entry name" value="N-(1-d-carboxylethyl)-l-norvaline Dehydrogenase, domain 2"/>
    <property type="match status" value="1"/>
</dbReference>
<dbReference type="SUPFAM" id="SSF48179">
    <property type="entry name" value="6-phosphogluconate dehydrogenase C-terminal domain-like"/>
    <property type="match status" value="1"/>
</dbReference>
<keyword evidence="10" id="KW-0732">Signal</keyword>